<comment type="caution">
    <text evidence="3">The sequence shown here is derived from an EMBL/GenBank/DDBJ whole genome shotgun (WGS) entry which is preliminary data.</text>
</comment>
<evidence type="ECO:0000313" key="4">
    <source>
        <dbReference type="Proteomes" id="UP001150217"/>
    </source>
</evidence>
<name>A0ABQ8VDQ4_9AGAR</name>
<protein>
    <submittedName>
        <fullName evidence="3">Uncharacterized protein</fullName>
    </submittedName>
</protein>
<evidence type="ECO:0000256" key="1">
    <source>
        <dbReference type="SAM" id="MobiDB-lite"/>
    </source>
</evidence>
<dbReference type="CDD" id="cd00590">
    <property type="entry name" value="RRM_SF"/>
    <property type="match status" value="1"/>
</dbReference>
<reference evidence="3" key="1">
    <citation type="submission" date="2022-08" db="EMBL/GenBank/DDBJ databases">
        <title>A Global Phylogenomic Analysis of the Shiitake Genus Lentinula.</title>
        <authorList>
            <consortium name="DOE Joint Genome Institute"/>
            <person name="Sierra-Patev S."/>
            <person name="Min B."/>
            <person name="Naranjo-Ortiz M."/>
            <person name="Looney B."/>
            <person name="Konkel Z."/>
            <person name="Slot J.C."/>
            <person name="Sakamoto Y."/>
            <person name="Steenwyk J.L."/>
            <person name="Rokas A."/>
            <person name="Carro J."/>
            <person name="Camarero S."/>
            <person name="Ferreira P."/>
            <person name="Molpeceres G."/>
            <person name="Ruiz-Duenas F.J."/>
            <person name="Serrano A."/>
            <person name="Henrissat B."/>
            <person name="Drula E."/>
            <person name="Hughes K.W."/>
            <person name="Mata J.L."/>
            <person name="Ishikawa N.K."/>
            <person name="Vargas-Isla R."/>
            <person name="Ushijima S."/>
            <person name="Smith C.A."/>
            <person name="Ahrendt S."/>
            <person name="Andreopoulos W."/>
            <person name="He G."/>
            <person name="Labutti K."/>
            <person name="Lipzen A."/>
            <person name="Ng V."/>
            <person name="Riley R."/>
            <person name="Sandor L."/>
            <person name="Barry K."/>
            <person name="Martinez A.T."/>
            <person name="Xiao Y."/>
            <person name="Gibbons J.G."/>
            <person name="Terashima K."/>
            <person name="Grigoriev I.V."/>
            <person name="Hibbett D.S."/>
        </authorList>
    </citation>
    <scope>NUCLEOTIDE SEQUENCE</scope>
    <source>
        <strain evidence="3">RHP3577 ss4</strain>
    </source>
</reference>
<proteinExistence type="predicted"/>
<feature type="transmembrane region" description="Helical" evidence="2">
    <location>
        <begin position="26"/>
        <end position="48"/>
    </location>
</feature>
<keyword evidence="2" id="KW-1133">Transmembrane helix</keyword>
<dbReference type="Proteomes" id="UP001150217">
    <property type="component" value="Unassembled WGS sequence"/>
</dbReference>
<feature type="region of interest" description="Disordered" evidence="1">
    <location>
        <begin position="82"/>
        <end position="108"/>
    </location>
</feature>
<sequence>MVERQFEVHGPVDQFDELISRRGLAFVTYVSFSILWSLGVPLIGAIQYDSGAAQTAFRKMRGSVIDGSIINVQFEPLSLASGESQPSLLSQGHPGVLRASSQQAPQTERAIEQLPETEDIAFKLGNEGGLLAGNPDYSSFSAR</sequence>
<keyword evidence="2" id="KW-0812">Transmembrane</keyword>
<evidence type="ECO:0000313" key="3">
    <source>
        <dbReference type="EMBL" id="KAJ4489068.1"/>
    </source>
</evidence>
<evidence type="ECO:0000256" key="2">
    <source>
        <dbReference type="SAM" id="Phobius"/>
    </source>
</evidence>
<keyword evidence="4" id="KW-1185">Reference proteome</keyword>
<keyword evidence="2" id="KW-0472">Membrane</keyword>
<organism evidence="3 4">
    <name type="scientific">Lentinula lateritia</name>
    <dbReference type="NCBI Taxonomy" id="40482"/>
    <lineage>
        <taxon>Eukaryota</taxon>
        <taxon>Fungi</taxon>
        <taxon>Dikarya</taxon>
        <taxon>Basidiomycota</taxon>
        <taxon>Agaricomycotina</taxon>
        <taxon>Agaricomycetes</taxon>
        <taxon>Agaricomycetidae</taxon>
        <taxon>Agaricales</taxon>
        <taxon>Marasmiineae</taxon>
        <taxon>Omphalotaceae</taxon>
        <taxon>Lentinula</taxon>
    </lineage>
</organism>
<gene>
    <name evidence="3" type="ORF">C8R41DRAFT_867873</name>
</gene>
<accession>A0ABQ8VDQ4</accession>
<dbReference type="EMBL" id="JANVFT010000045">
    <property type="protein sequence ID" value="KAJ4489068.1"/>
    <property type="molecule type" value="Genomic_DNA"/>
</dbReference>